<dbReference type="EMBL" id="JAPMOS010000169">
    <property type="protein sequence ID" value="KAJ4454278.1"/>
    <property type="molecule type" value="Genomic_DNA"/>
</dbReference>
<keyword evidence="5" id="KW-1185">Reference proteome</keyword>
<dbReference type="PANTHER" id="PTHR10196">
    <property type="entry name" value="SUGAR KINASE"/>
    <property type="match status" value="1"/>
</dbReference>
<dbReference type="SUPFAM" id="SSF53067">
    <property type="entry name" value="Actin-like ATPase domain"/>
    <property type="match status" value="2"/>
</dbReference>
<evidence type="ECO:0000256" key="1">
    <source>
        <dbReference type="ARBA" id="ARBA00009156"/>
    </source>
</evidence>
<reference evidence="4" key="1">
    <citation type="journal article" date="2022" name="bioRxiv">
        <title>Genomics of Preaxostyla Flagellates Illuminates Evolutionary Transitions and the Path Towards Mitochondrial Loss.</title>
        <authorList>
            <person name="Novak L.V.F."/>
            <person name="Treitli S.C."/>
            <person name="Pyrih J."/>
            <person name="Halakuc P."/>
            <person name="Pipaliya S.V."/>
            <person name="Vacek V."/>
            <person name="Brzon O."/>
            <person name="Soukal P."/>
            <person name="Eme L."/>
            <person name="Dacks J.B."/>
            <person name="Karnkowska A."/>
            <person name="Elias M."/>
            <person name="Hampl V."/>
        </authorList>
    </citation>
    <scope>NUCLEOTIDE SEQUENCE</scope>
    <source>
        <strain evidence="4">RCP-MX</strain>
    </source>
</reference>
<dbReference type="InterPro" id="IPR043129">
    <property type="entry name" value="ATPase_NBD"/>
</dbReference>
<evidence type="ECO:0000256" key="3">
    <source>
        <dbReference type="ARBA" id="ARBA00022777"/>
    </source>
</evidence>
<gene>
    <name evidence="4" type="ORF">PAPYR_11054</name>
</gene>
<sequence>MVMLCCRNGSLNRTAVRDAHPSTRGSWEAFSEALQQTPPGNAGRLGLVLHEPEIVPELPLRKPLAIRLSAAGAEVASFDDHPAEVRAVVEARFLSLLLHCQRMGVHPRRLVATGGASGNRAIIQNLQYICSGAHETGQGGVILFPQILHLLSDGSTARCSPFTLVDNPPISRHHPPSHTLKSISHTVASVMADVFGLPVRLPDVTDSAPYGAALRARSAAHTPQAADRGDDSPVAGDAVDGGEMMRVQPGAGAHERYVELLGRWAEMERLATERARATC</sequence>
<dbReference type="GO" id="GO:0016301">
    <property type="term" value="F:kinase activity"/>
    <property type="evidence" value="ECO:0007669"/>
    <property type="project" value="UniProtKB-KW"/>
</dbReference>
<protein>
    <submittedName>
        <fullName evidence="4">Xylulose kinase</fullName>
    </submittedName>
</protein>
<evidence type="ECO:0000256" key="2">
    <source>
        <dbReference type="ARBA" id="ARBA00022679"/>
    </source>
</evidence>
<evidence type="ECO:0000313" key="4">
    <source>
        <dbReference type="EMBL" id="KAJ4454278.1"/>
    </source>
</evidence>
<comment type="similarity">
    <text evidence="1">Belongs to the FGGY kinase family.</text>
</comment>
<name>A0ABQ8U8G5_9EUKA</name>
<comment type="caution">
    <text evidence="4">The sequence shown here is derived from an EMBL/GenBank/DDBJ whole genome shotgun (WGS) entry which is preliminary data.</text>
</comment>
<organism evidence="4 5">
    <name type="scientific">Paratrimastix pyriformis</name>
    <dbReference type="NCBI Taxonomy" id="342808"/>
    <lineage>
        <taxon>Eukaryota</taxon>
        <taxon>Metamonada</taxon>
        <taxon>Preaxostyla</taxon>
        <taxon>Paratrimastigidae</taxon>
        <taxon>Paratrimastix</taxon>
    </lineage>
</organism>
<evidence type="ECO:0000313" key="5">
    <source>
        <dbReference type="Proteomes" id="UP001141327"/>
    </source>
</evidence>
<accession>A0ABQ8U8G5</accession>
<dbReference type="Proteomes" id="UP001141327">
    <property type="component" value="Unassembled WGS sequence"/>
</dbReference>
<dbReference type="Gene3D" id="3.30.420.40">
    <property type="match status" value="2"/>
</dbReference>
<dbReference type="PANTHER" id="PTHR10196:SF57">
    <property type="entry name" value="XYLULOSE KINASE"/>
    <property type="match status" value="1"/>
</dbReference>
<keyword evidence="3 4" id="KW-0418">Kinase</keyword>
<proteinExistence type="inferred from homology"/>
<keyword evidence="2" id="KW-0808">Transferase</keyword>